<sequence length="1125" mass="123856">MIAWGLVARAQPLPSVLAEGPWLKIGITKTGVYKLDAAFLTKAGVGVSALDPRTIRLFGNGGAALPQANSKARARDLTENAIWVNGETDGRFNAGDAVYFFAESPHPIAYDSTAKRFSHQINPYTDTTYYFLTYGQKTGKRIAAQPTLPQSGTVITEYTDYAFYKPTGEIINQVRSGREWLEYLGIGTTKTVSFNLPGMISDSTALVTSEVVGYALVNTQFQLKWGAQAVGTQDIEAVTNYIYAQKGRQNRQTFRLKPASLESPVRLALSYDKTGQGYLQSLAIQARRALRRYDEPFLFRSPESVRYPTVRYVIQQATATMQVWDVTNRQTPVLMPVTVNEKQEGSLTAAGNRLREYLVFSPEQALTPETATTVSNQNLQSKATPDLLIVTSASWRTQAERLADFRRKNDKLEVLVVNSAEVFNEFASGQPDPTAIRDLARSLNNQTPGKLKYLLLFGDATYDYKNYTKLLTPAQLAATLPTYESRESLHPVLSYGSDDYFGFLETAEGEWIEDYSGDHTLDIGVGRLPVKSAEEARLVVDKLIRYAAIGKLPGDWQTKISFVADDGDEDFPNIHQTDADRLAQKISTLQPQFRIEKLYLDSFAQESSPGGQKAPAVNRAITKALNDGRLIVNYTGHGGESGWAEEQVVTLQDILGWTNQRLPIFVTATCQFGRYDDPAQTSGAELALLNPQGGSVALLTTARPVYSSTNYLLNNAFYDALAQNTAQSVPRLGELIRLTKNGSLSGNLNRNFTLLGDPSMQLAYPSAKAALTRINGKNIGPKADTLQALETVRLEGEIQQGERLMSQFNGTVKVTLFDKADTLVTNGTEFSPPMRYAEYRSPLYTGQVRVQNGKFVCQFVMPKDLDYRMGLGKVFLYAIQSDSLTEAAGSYDNLLIGNSVPNSGTDTKPPTIRLYINDTTFVDGGTIVGPGASLIAKLSDENGINIARNGIGHELTLQLNNEPPVVVNDYFMAELDDFRRGTVRYDWKNLAPGAYIVKVKAWDVYNNPSETTLKFVVSEQPALAIGSVSVIPNPFQEQTTFGIQHNRPGDELETTLLIADVSGRTVNERVYQCSNCNTSITGLSWNGTMSGGAAVIRGLYVYRILLRSKSDGSVAMHSGKLLYVR</sequence>
<dbReference type="NCBIfam" id="NF033707">
    <property type="entry name" value="T9SS_sortase"/>
    <property type="match status" value="1"/>
</dbReference>
<name>A0A7K0EJ64_9BACT</name>
<dbReference type="GO" id="GO:0006508">
    <property type="term" value="P:proteolysis"/>
    <property type="evidence" value="ECO:0007669"/>
    <property type="project" value="InterPro"/>
</dbReference>
<reference evidence="3 4" key="1">
    <citation type="journal article" date="2018" name="Antonie Van Leeuwenhoek">
        <title>Larkinella terrae sp. nov., isolated from soil on Jeju Island, South Korea.</title>
        <authorList>
            <person name="Ten L.N."/>
            <person name="Jeon J."/>
            <person name="Park S.J."/>
            <person name="Park S."/>
            <person name="Lee S.Y."/>
            <person name="Kim M.K."/>
            <person name="Jung H.Y."/>
        </authorList>
    </citation>
    <scope>NUCLEOTIDE SEQUENCE [LARGE SCALE GENOMIC DNA]</scope>
    <source>
        <strain evidence="3 4">KCTC 52001</strain>
    </source>
</reference>
<evidence type="ECO:0000259" key="2">
    <source>
        <dbReference type="Pfam" id="PF01364"/>
    </source>
</evidence>
<dbReference type="InterPro" id="IPR001769">
    <property type="entry name" value="Gingipain"/>
</dbReference>
<dbReference type="Gene3D" id="3.40.50.1460">
    <property type="match status" value="1"/>
</dbReference>
<comment type="caution">
    <text evidence="3">The sequence shown here is derived from an EMBL/GenBank/DDBJ whole genome shotgun (WGS) entry which is preliminary data.</text>
</comment>
<keyword evidence="4" id="KW-1185">Reference proteome</keyword>
<accession>A0A7K0EJ64</accession>
<dbReference type="Gene3D" id="3.40.50.10390">
    <property type="entry name" value="Gingipain r, domain 1"/>
    <property type="match status" value="1"/>
</dbReference>
<evidence type="ECO:0000256" key="1">
    <source>
        <dbReference type="ARBA" id="ARBA00022729"/>
    </source>
</evidence>
<dbReference type="EMBL" id="WJXZ01000004">
    <property type="protein sequence ID" value="MRS61488.1"/>
    <property type="molecule type" value="Genomic_DNA"/>
</dbReference>
<dbReference type="Pfam" id="PF01364">
    <property type="entry name" value="Peptidase_C25"/>
    <property type="match status" value="1"/>
</dbReference>
<gene>
    <name evidence="3" type="primary">porU</name>
    <name evidence="3" type="ORF">GJJ30_09340</name>
</gene>
<dbReference type="SUPFAM" id="SSF52129">
    <property type="entry name" value="Caspase-like"/>
    <property type="match status" value="1"/>
</dbReference>
<dbReference type="InterPro" id="IPR029031">
    <property type="entry name" value="Gingipain_N_sf"/>
</dbReference>
<proteinExistence type="predicted"/>
<dbReference type="CDD" id="cd02258">
    <property type="entry name" value="Peptidase_C25_N"/>
    <property type="match status" value="1"/>
</dbReference>
<protein>
    <submittedName>
        <fullName evidence="3">Type IX secretion system sortase PorU</fullName>
    </submittedName>
</protein>
<dbReference type="Proteomes" id="UP000441754">
    <property type="component" value="Unassembled WGS sequence"/>
</dbReference>
<dbReference type="InterPro" id="IPR029030">
    <property type="entry name" value="Caspase-like_dom_sf"/>
</dbReference>
<evidence type="ECO:0000313" key="3">
    <source>
        <dbReference type="EMBL" id="MRS61488.1"/>
    </source>
</evidence>
<evidence type="ECO:0000313" key="4">
    <source>
        <dbReference type="Proteomes" id="UP000441754"/>
    </source>
</evidence>
<organism evidence="3 4">
    <name type="scientific">Larkinella terrae</name>
    <dbReference type="NCBI Taxonomy" id="2025311"/>
    <lineage>
        <taxon>Bacteria</taxon>
        <taxon>Pseudomonadati</taxon>
        <taxon>Bacteroidota</taxon>
        <taxon>Cytophagia</taxon>
        <taxon>Cytophagales</taxon>
        <taxon>Spirosomataceae</taxon>
        <taxon>Larkinella</taxon>
    </lineage>
</organism>
<dbReference type="AlphaFoldDB" id="A0A7K0EJ64"/>
<dbReference type="GO" id="GO:0008234">
    <property type="term" value="F:cysteine-type peptidase activity"/>
    <property type="evidence" value="ECO:0007669"/>
    <property type="project" value="InterPro"/>
</dbReference>
<dbReference type="OrthoDB" id="9809780at2"/>
<feature type="domain" description="Gingipain" evidence="2">
    <location>
        <begin position="388"/>
        <end position="762"/>
    </location>
</feature>
<keyword evidence="1" id="KW-0732">Signal</keyword>